<dbReference type="EMBL" id="PDCK01000043">
    <property type="protein sequence ID" value="PRQ29606.1"/>
    <property type="molecule type" value="Genomic_DNA"/>
</dbReference>
<reference evidence="1 2" key="1">
    <citation type="journal article" date="2018" name="Nat. Genet.">
        <title>The Rosa genome provides new insights in the design of modern roses.</title>
        <authorList>
            <person name="Bendahmane M."/>
        </authorList>
    </citation>
    <scope>NUCLEOTIDE SEQUENCE [LARGE SCALE GENOMIC DNA]</scope>
    <source>
        <strain evidence="2">cv. Old Blush</strain>
    </source>
</reference>
<evidence type="ECO:0000313" key="2">
    <source>
        <dbReference type="Proteomes" id="UP000238479"/>
    </source>
</evidence>
<dbReference type="Gramene" id="PRQ29606">
    <property type="protein sequence ID" value="PRQ29606"/>
    <property type="gene ID" value="RchiOBHm_Chr5g0015641"/>
</dbReference>
<dbReference type="Proteomes" id="UP000238479">
    <property type="component" value="Chromosome 5"/>
</dbReference>
<proteinExistence type="predicted"/>
<evidence type="ECO:0000313" key="1">
    <source>
        <dbReference type="EMBL" id="PRQ29606.1"/>
    </source>
</evidence>
<name>A0A2P6Q5Z7_ROSCH</name>
<protein>
    <submittedName>
        <fullName evidence="1">Uncharacterized protein</fullName>
    </submittedName>
</protein>
<sequence length="72" mass="8225">MIGDKNGEPKQAMAIKKVLQCRFKEVSSLSRLNTNGNEIPHSNASIQEYVPSWKANLMEKHKRKPSRNCLRS</sequence>
<accession>A0A2P6Q5Z7</accession>
<organism evidence="1 2">
    <name type="scientific">Rosa chinensis</name>
    <name type="common">China rose</name>
    <dbReference type="NCBI Taxonomy" id="74649"/>
    <lineage>
        <taxon>Eukaryota</taxon>
        <taxon>Viridiplantae</taxon>
        <taxon>Streptophyta</taxon>
        <taxon>Embryophyta</taxon>
        <taxon>Tracheophyta</taxon>
        <taxon>Spermatophyta</taxon>
        <taxon>Magnoliopsida</taxon>
        <taxon>eudicotyledons</taxon>
        <taxon>Gunneridae</taxon>
        <taxon>Pentapetalae</taxon>
        <taxon>rosids</taxon>
        <taxon>fabids</taxon>
        <taxon>Rosales</taxon>
        <taxon>Rosaceae</taxon>
        <taxon>Rosoideae</taxon>
        <taxon>Rosoideae incertae sedis</taxon>
        <taxon>Rosa</taxon>
    </lineage>
</organism>
<keyword evidence="2" id="KW-1185">Reference proteome</keyword>
<dbReference type="AlphaFoldDB" id="A0A2P6Q5Z7"/>
<comment type="caution">
    <text evidence="1">The sequence shown here is derived from an EMBL/GenBank/DDBJ whole genome shotgun (WGS) entry which is preliminary data.</text>
</comment>
<gene>
    <name evidence="1" type="ORF">RchiOBHm_Chr5g0015641</name>
</gene>